<sequence length="165" mass="19411">MKYLTVFCLLFLPVWLFAQEDCACCTQQHNQFDFWLGEWEVFNEEGEKLGENHIKKLENNCLVSENWQGDRGGSGKSFNYYDPKDETWNQLWVSNIGTILKLKGKAEPGKMVLKSQMVKDKKGNYYNQITWTRNQDGSVSQLWEIMDENDKLLTETFNGIYRKKD</sequence>
<organism evidence="2 3">
    <name type="scientific">Christiangramia oceanisediminis</name>
    <dbReference type="NCBI Taxonomy" id="2920386"/>
    <lineage>
        <taxon>Bacteria</taxon>
        <taxon>Pseudomonadati</taxon>
        <taxon>Bacteroidota</taxon>
        <taxon>Flavobacteriia</taxon>
        <taxon>Flavobacteriales</taxon>
        <taxon>Flavobacteriaceae</taxon>
        <taxon>Christiangramia</taxon>
    </lineage>
</organism>
<dbReference type="AlphaFoldDB" id="A0A9X2IB65"/>
<feature type="signal peptide" evidence="1">
    <location>
        <begin position="1"/>
        <end position="18"/>
    </location>
</feature>
<gene>
    <name evidence="2" type="ORF">MKO06_06725</name>
</gene>
<protein>
    <submittedName>
        <fullName evidence="2">Uncharacterized protein</fullName>
    </submittedName>
</protein>
<name>A0A9X2IB65_9FLAO</name>
<reference evidence="2" key="1">
    <citation type="submission" date="2022-07" db="EMBL/GenBank/DDBJ databases">
        <title>Gramela sediminis sp. nov., isolated from deep-sea sediment of the Indian Ocean.</title>
        <authorList>
            <person name="Shi H."/>
        </authorList>
    </citation>
    <scope>NUCLEOTIDE SEQUENCE</scope>
    <source>
        <strain evidence="2">GC03-9</strain>
    </source>
</reference>
<dbReference type="Proteomes" id="UP001155280">
    <property type="component" value="Unassembled WGS sequence"/>
</dbReference>
<proteinExistence type="predicted"/>
<dbReference type="RefSeq" id="WP_241550016.1">
    <property type="nucleotide sequence ID" value="NZ_JANCNS010000001.1"/>
</dbReference>
<feature type="chain" id="PRO_5040962039" evidence="1">
    <location>
        <begin position="19"/>
        <end position="165"/>
    </location>
</feature>
<accession>A0A9X2IB65</accession>
<evidence type="ECO:0000313" key="2">
    <source>
        <dbReference type="EMBL" id="MCP9199593.1"/>
    </source>
</evidence>
<keyword evidence="1" id="KW-0732">Signal</keyword>
<dbReference type="EMBL" id="JANCNS010000001">
    <property type="protein sequence ID" value="MCP9199593.1"/>
    <property type="molecule type" value="Genomic_DNA"/>
</dbReference>
<keyword evidence="3" id="KW-1185">Reference proteome</keyword>
<evidence type="ECO:0000313" key="3">
    <source>
        <dbReference type="Proteomes" id="UP001155280"/>
    </source>
</evidence>
<evidence type="ECO:0000256" key="1">
    <source>
        <dbReference type="SAM" id="SignalP"/>
    </source>
</evidence>
<comment type="caution">
    <text evidence="2">The sequence shown here is derived from an EMBL/GenBank/DDBJ whole genome shotgun (WGS) entry which is preliminary data.</text>
</comment>